<dbReference type="OrthoDB" id="10070917at2759"/>
<evidence type="ECO:0000313" key="10">
    <source>
        <dbReference type="EMBL" id="CAF3416298.1"/>
    </source>
</evidence>
<dbReference type="EMBL" id="CAJOBP010000265">
    <property type="protein sequence ID" value="CAF4152221.1"/>
    <property type="molecule type" value="Genomic_DNA"/>
</dbReference>
<evidence type="ECO:0000313" key="9">
    <source>
        <dbReference type="EMBL" id="CAF3370400.1"/>
    </source>
</evidence>
<feature type="domain" description="Glycosyl hydrolase family 31 C-terminal" evidence="7">
    <location>
        <begin position="354"/>
        <end position="426"/>
    </location>
</feature>
<evidence type="ECO:0000256" key="4">
    <source>
        <dbReference type="RuleBase" id="RU361185"/>
    </source>
</evidence>
<dbReference type="EMBL" id="CAJNYU010002241">
    <property type="protein sequence ID" value="CAF3521306.1"/>
    <property type="molecule type" value="Genomic_DNA"/>
</dbReference>
<dbReference type="EMBL" id="CAJOBO010000263">
    <property type="protein sequence ID" value="CAF4177649.1"/>
    <property type="molecule type" value="Genomic_DNA"/>
</dbReference>
<evidence type="ECO:0000313" key="16">
    <source>
        <dbReference type="EMBL" id="CAF4487281.1"/>
    </source>
</evidence>
<feature type="chain" id="PRO_5036416268" evidence="5">
    <location>
        <begin position="17"/>
        <end position="531"/>
    </location>
</feature>
<evidence type="ECO:0000259" key="7">
    <source>
        <dbReference type="Pfam" id="PF21365"/>
    </source>
</evidence>
<dbReference type="EMBL" id="CAJOBR010000255">
    <property type="protein sequence ID" value="CAF4487281.1"/>
    <property type="molecule type" value="Genomic_DNA"/>
</dbReference>
<dbReference type="PANTHER" id="PTHR43053">
    <property type="entry name" value="GLYCOSIDASE FAMILY 31"/>
    <property type="match status" value="1"/>
</dbReference>
<dbReference type="EMBL" id="CAJOBQ010000268">
    <property type="protein sequence ID" value="CAF4312470.1"/>
    <property type="molecule type" value="Genomic_DNA"/>
</dbReference>
<organism evidence="15 18">
    <name type="scientific">Rotaria socialis</name>
    <dbReference type="NCBI Taxonomy" id="392032"/>
    <lineage>
        <taxon>Eukaryota</taxon>
        <taxon>Metazoa</taxon>
        <taxon>Spiralia</taxon>
        <taxon>Gnathifera</taxon>
        <taxon>Rotifera</taxon>
        <taxon>Eurotatoria</taxon>
        <taxon>Bdelloidea</taxon>
        <taxon>Philodinida</taxon>
        <taxon>Philodinidae</taxon>
        <taxon>Rotaria</taxon>
    </lineage>
</organism>
<evidence type="ECO:0000256" key="2">
    <source>
        <dbReference type="ARBA" id="ARBA00022801"/>
    </source>
</evidence>
<evidence type="ECO:0000313" key="13">
    <source>
        <dbReference type="EMBL" id="CAF4152221.1"/>
    </source>
</evidence>
<evidence type="ECO:0000313" key="14">
    <source>
        <dbReference type="EMBL" id="CAF4177649.1"/>
    </source>
</evidence>
<dbReference type="Proteomes" id="UP000663833">
    <property type="component" value="Unassembled WGS sequence"/>
</dbReference>
<dbReference type="AlphaFoldDB" id="A0A820IIE2"/>
<evidence type="ECO:0000313" key="11">
    <source>
        <dbReference type="EMBL" id="CAF3448279.1"/>
    </source>
</evidence>
<evidence type="ECO:0000313" key="18">
    <source>
        <dbReference type="Proteomes" id="UP000663862"/>
    </source>
</evidence>
<evidence type="ECO:0000256" key="3">
    <source>
        <dbReference type="ARBA" id="ARBA00023295"/>
    </source>
</evidence>
<dbReference type="Proteomes" id="UP000663873">
    <property type="component" value="Unassembled WGS sequence"/>
</dbReference>
<accession>A0A820IIE2</accession>
<keyword evidence="3 4" id="KW-0326">Glycosidase</keyword>
<dbReference type="Proteomes" id="UP000663848">
    <property type="component" value="Unassembled WGS sequence"/>
</dbReference>
<evidence type="ECO:0000256" key="1">
    <source>
        <dbReference type="ARBA" id="ARBA00007806"/>
    </source>
</evidence>
<feature type="domain" description="Glycoside hydrolase family 31 TIM barrel" evidence="6">
    <location>
        <begin position="35"/>
        <end position="329"/>
    </location>
</feature>
<dbReference type="InterPro" id="IPR048395">
    <property type="entry name" value="Glyco_hydro_31_C"/>
</dbReference>
<comment type="caution">
    <text evidence="15">The sequence shown here is derived from an EMBL/GenBank/DDBJ whole genome shotgun (WGS) entry which is preliminary data.</text>
</comment>
<dbReference type="Proteomes" id="UP000663838">
    <property type="component" value="Unassembled WGS sequence"/>
</dbReference>
<dbReference type="EMBL" id="CAJNYT010002128">
    <property type="protein sequence ID" value="CAF3448279.1"/>
    <property type="molecule type" value="Genomic_DNA"/>
</dbReference>
<evidence type="ECO:0000313" key="19">
    <source>
        <dbReference type="Proteomes" id="UP000663873"/>
    </source>
</evidence>
<dbReference type="Proteomes" id="UP000663862">
    <property type="component" value="Unassembled WGS sequence"/>
</dbReference>
<feature type="signal peptide" evidence="5">
    <location>
        <begin position="1"/>
        <end position="16"/>
    </location>
</feature>
<comment type="similarity">
    <text evidence="1 4">Belongs to the glycosyl hydrolase 31 family.</text>
</comment>
<dbReference type="EMBL" id="CAJNYV010001355">
    <property type="protein sequence ID" value="CAF3416298.1"/>
    <property type="molecule type" value="Genomic_DNA"/>
</dbReference>
<dbReference type="PANTHER" id="PTHR43053:SF4">
    <property type="entry name" value="MYOGENESIS-REGULATING GLYCOSIDASE"/>
    <property type="match status" value="1"/>
</dbReference>
<keyword evidence="2 4" id="KW-0378">Hydrolase</keyword>
<evidence type="ECO:0000313" key="17">
    <source>
        <dbReference type="EMBL" id="CAF4866684.1"/>
    </source>
</evidence>
<dbReference type="SUPFAM" id="SSF51445">
    <property type="entry name" value="(Trans)glycosidases"/>
    <property type="match status" value="1"/>
</dbReference>
<dbReference type="InterPro" id="IPR017853">
    <property type="entry name" value="GH"/>
</dbReference>
<keyword evidence="19" id="KW-1185">Reference proteome</keyword>
<dbReference type="Pfam" id="PF01055">
    <property type="entry name" value="Glyco_hydro_31_2nd"/>
    <property type="match status" value="1"/>
</dbReference>
<dbReference type="EMBL" id="CAJOBS010003810">
    <property type="protein sequence ID" value="CAF4866684.1"/>
    <property type="molecule type" value="Genomic_DNA"/>
</dbReference>
<proteinExistence type="inferred from homology"/>
<dbReference type="InterPro" id="IPR000322">
    <property type="entry name" value="Glyco_hydro_31_TIM"/>
</dbReference>
<dbReference type="Proteomes" id="UP000663872">
    <property type="component" value="Unassembled WGS sequence"/>
</dbReference>
<keyword evidence="5" id="KW-0732">Signal</keyword>
<dbReference type="GO" id="GO:0005975">
    <property type="term" value="P:carbohydrate metabolic process"/>
    <property type="evidence" value="ECO:0007669"/>
    <property type="project" value="InterPro"/>
</dbReference>
<dbReference type="EMBL" id="CAJNXB010004322">
    <property type="protein sequence ID" value="CAF3370400.1"/>
    <property type="molecule type" value="Genomic_DNA"/>
</dbReference>
<evidence type="ECO:0000313" key="12">
    <source>
        <dbReference type="EMBL" id="CAF3521306.1"/>
    </source>
</evidence>
<dbReference type="Pfam" id="PF21365">
    <property type="entry name" value="Glyco_hydro_31_3rd"/>
    <property type="match status" value="1"/>
</dbReference>
<evidence type="ECO:0000313" key="8">
    <source>
        <dbReference type="EMBL" id="CAF3335320.1"/>
    </source>
</evidence>
<dbReference type="Proteomes" id="UP000663869">
    <property type="component" value="Unassembled WGS sequence"/>
</dbReference>
<dbReference type="Gene3D" id="2.60.40.4040">
    <property type="match status" value="1"/>
</dbReference>
<evidence type="ECO:0000259" key="6">
    <source>
        <dbReference type="Pfam" id="PF01055"/>
    </source>
</evidence>
<dbReference type="Gene3D" id="3.20.20.80">
    <property type="entry name" value="Glycosidases"/>
    <property type="match status" value="1"/>
</dbReference>
<dbReference type="Proteomes" id="UP000663865">
    <property type="component" value="Unassembled WGS sequence"/>
</dbReference>
<protein>
    <submittedName>
        <fullName evidence="15">Uncharacterized protein</fullName>
    </submittedName>
</protein>
<gene>
    <name evidence="12" type="ORF">FME351_LOCUS17962</name>
    <name evidence="11" type="ORF">GRG538_LOCUS14019</name>
    <name evidence="14" type="ORF">HFQ381_LOCUS6015</name>
    <name evidence="10" type="ORF">KIK155_LOCUS9507</name>
    <name evidence="8" type="ORF">LUA448_LOCUS11604</name>
    <name evidence="16" type="ORF">QYT958_LOCUS3554</name>
    <name evidence="9" type="ORF">TIS948_LOCUS25005</name>
    <name evidence="17" type="ORF">TOA249_LOCUS28151</name>
    <name evidence="15" type="ORF">TSG867_LOCUS6991</name>
    <name evidence="13" type="ORF">UJA718_LOCUS3542</name>
</gene>
<evidence type="ECO:0000313" key="15">
    <source>
        <dbReference type="EMBL" id="CAF4312470.1"/>
    </source>
</evidence>
<dbReference type="InterPro" id="IPR050985">
    <property type="entry name" value="Alpha-glycosidase_related"/>
</dbReference>
<dbReference type="Proteomes" id="UP000663851">
    <property type="component" value="Unassembled WGS sequence"/>
</dbReference>
<evidence type="ECO:0000256" key="5">
    <source>
        <dbReference type="SAM" id="SignalP"/>
    </source>
</evidence>
<reference evidence="15" key="1">
    <citation type="submission" date="2021-02" db="EMBL/GenBank/DDBJ databases">
        <authorList>
            <person name="Nowell W R."/>
        </authorList>
    </citation>
    <scope>NUCLEOTIDE SEQUENCE</scope>
</reference>
<dbReference type="Proteomes" id="UP000663825">
    <property type="component" value="Unassembled WGS sequence"/>
</dbReference>
<dbReference type="GO" id="GO:0004553">
    <property type="term" value="F:hydrolase activity, hydrolyzing O-glycosyl compounds"/>
    <property type="evidence" value="ECO:0007669"/>
    <property type="project" value="InterPro"/>
</dbReference>
<dbReference type="EMBL" id="CAJNYD010001403">
    <property type="protein sequence ID" value="CAF3335320.1"/>
    <property type="molecule type" value="Genomic_DNA"/>
</dbReference>
<name>A0A820IIE2_9BILA</name>
<sequence length="531" mass="61955">MQRLFILFCLLGQSLSSLPYAEWAHYHMVWLHNSHTNQVDIQAMVNSYLENRIPVGIVNIDFRWETNVNTFMFNPTGFPSAKEMLDEFRQKGMHIVLWMNSVVDIDSSNYEYAQNHGYLFNKTVNWGHGNGRLLDYFNRDAVNWWHSQIKQLIDTVGPIHAFKADYSDLYIIEVLDPDVTWLKYRTAYYNDSFQILRQLVGEEALIMSRPVDYDLDFSPHDIVFIGWVGDQQGTYDGLRNALRYMLESGRRHYVGFGSDIGGYDTDPNAGPLGRTKELFLRWTAVGALSSFMENGGDGEHFPWKFDNETTDIYRSWVNLHYTLVPYLYSEGTKVAIYRNGTLMQPCDDIEALFSYAYFLGPHIYIVPILRDPVPNQSQRVWLPASPSGKWLNGFNTSIEHNPHIFIDEDTSRLDRIPMYIQSDSLIPMYDIEYSSSLDAFKFVLWGEGKSIHRKVSVSLFTRNGQEWLIELDIIRQRLTTRCVRMHTSIDESQQQQIWKWKFCQNLHGQERCTNNWKTLDHGASMQVKLLM</sequence>